<keyword evidence="3" id="KW-1185">Reference proteome</keyword>
<evidence type="ECO:0000256" key="1">
    <source>
        <dbReference type="SAM" id="Coils"/>
    </source>
</evidence>
<evidence type="ECO:0000313" key="2">
    <source>
        <dbReference type="EMBL" id="CAI2383966.1"/>
    </source>
</evidence>
<comment type="caution">
    <text evidence="2">The sequence shown here is derived from an EMBL/GenBank/DDBJ whole genome shotgun (WGS) entry which is preliminary data.</text>
</comment>
<accession>A0AAD1Y288</accession>
<dbReference type="EMBL" id="CAMPGE010026273">
    <property type="protein sequence ID" value="CAI2383966.1"/>
    <property type="molecule type" value="Genomic_DNA"/>
</dbReference>
<reference evidence="2" key="1">
    <citation type="submission" date="2023-07" db="EMBL/GenBank/DDBJ databases">
        <authorList>
            <consortium name="AG Swart"/>
            <person name="Singh M."/>
            <person name="Singh A."/>
            <person name="Seah K."/>
            <person name="Emmerich C."/>
        </authorList>
    </citation>
    <scope>NUCLEOTIDE SEQUENCE</scope>
    <source>
        <strain evidence="2">DP1</strain>
    </source>
</reference>
<name>A0AAD1Y288_EUPCR</name>
<organism evidence="2 3">
    <name type="scientific">Euplotes crassus</name>
    <dbReference type="NCBI Taxonomy" id="5936"/>
    <lineage>
        <taxon>Eukaryota</taxon>
        <taxon>Sar</taxon>
        <taxon>Alveolata</taxon>
        <taxon>Ciliophora</taxon>
        <taxon>Intramacronucleata</taxon>
        <taxon>Spirotrichea</taxon>
        <taxon>Hypotrichia</taxon>
        <taxon>Euplotida</taxon>
        <taxon>Euplotidae</taxon>
        <taxon>Moneuplotes</taxon>
    </lineage>
</organism>
<gene>
    <name evidence="2" type="ORF">ECRASSUSDP1_LOCUS25485</name>
</gene>
<proteinExistence type="predicted"/>
<feature type="coiled-coil region" evidence="1">
    <location>
        <begin position="433"/>
        <end position="506"/>
    </location>
</feature>
<sequence length="684" mass="80259">MKKKKAIAMLKKKNTNSILKVRRNTGVGIRKKQKKSRNEQVYSVHQNNNSFLNSTTNFAQGSKLPEKLTTGLINYKPPKAEKNQILDKRRSMIGKEYCCSFVERAPSPQAIHNLSLVPEDFKNPCKKKKNSTLLFYNSDNSTPQNISNNRLIKKKMSATNFDRYRTFSQSKSRNKVRNGKINHKPVFIAKKSRNNMTLDGMNLSSIGSSQIPQSNSMLLKKICKNTKIKGLHYKFNSETPKRKRKNLDSDLVPIQQSRKDTKSIEKKPLGSKDKLIVNIIKDNIEKSLNNKIKVLEKDLKKKQIEFTIRNQQYSENLSKMHERSDHEKLKLNIYEMLNNPRYEFDLEEVKNLKSRHSMVQEEFQKCLTLVQDDNLRCLMNLMKSNYDTQIKDIIANAERNLKTIKTMKTKLDGPINDVLDQINTLQFQFTTENKKNQFEIDEQRQKIDQLNQEIKKLRRNGGVDLEEIDRNEKRLLKELKVVNKENKQMKEAIQEFKEEVDYCKQRENKLMYFLYVMKEKGLPVGEIFEEEIKEIPTKRFSKYFDDESRDEREKEETRKLMSLSERIFPVSREQVISDTTSIMNITDGPPMKQKRFSIVPELRLDGLPPRHIHYFSDDSERSGYDLSIERRKFNENATVSQKYNLASYGKRMKQEKLHRKASEDSFQKSKILQLGSKLFASDSL</sequence>
<evidence type="ECO:0000313" key="3">
    <source>
        <dbReference type="Proteomes" id="UP001295684"/>
    </source>
</evidence>
<keyword evidence="1" id="KW-0175">Coiled coil</keyword>
<dbReference type="Proteomes" id="UP001295684">
    <property type="component" value="Unassembled WGS sequence"/>
</dbReference>
<protein>
    <submittedName>
        <fullName evidence="2">Uncharacterized protein</fullName>
    </submittedName>
</protein>
<dbReference type="AlphaFoldDB" id="A0AAD1Y288"/>